<keyword evidence="1" id="KW-0175">Coiled coil</keyword>
<feature type="transmembrane region" description="Helical" evidence="2">
    <location>
        <begin position="82"/>
        <end position="100"/>
    </location>
</feature>
<reference evidence="3 4" key="1">
    <citation type="submission" date="2023-10" db="EMBL/GenBank/DDBJ databases">
        <authorList>
            <person name="Botero Cardona J."/>
        </authorList>
    </citation>
    <scope>NUCLEOTIDE SEQUENCE [LARGE SCALE GENOMIC DNA]</scope>
    <source>
        <strain evidence="3 4">R-55214</strain>
    </source>
</reference>
<feature type="transmembrane region" description="Helical" evidence="2">
    <location>
        <begin position="112"/>
        <end position="134"/>
    </location>
</feature>
<keyword evidence="4" id="KW-1185">Reference proteome</keyword>
<comment type="caution">
    <text evidence="3">The sequence shown here is derived from an EMBL/GenBank/DDBJ whole genome shotgun (WGS) entry which is preliminary data.</text>
</comment>
<dbReference type="SUPFAM" id="SSF81330">
    <property type="entry name" value="Gated mechanosensitive channel"/>
    <property type="match status" value="1"/>
</dbReference>
<feature type="coiled-coil region" evidence="1">
    <location>
        <begin position="154"/>
        <end position="181"/>
    </location>
</feature>
<evidence type="ECO:0000313" key="4">
    <source>
        <dbReference type="Proteomes" id="UP001314166"/>
    </source>
</evidence>
<dbReference type="InterPro" id="IPR036019">
    <property type="entry name" value="MscL_channel"/>
</dbReference>
<feature type="coiled-coil region" evidence="1">
    <location>
        <begin position="14"/>
        <end position="41"/>
    </location>
</feature>
<proteinExistence type="predicted"/>
<name>A0ABN9YJ98_9LACO</name>
<sequence>MKNKFDKSILSDMKNDIKNNVQEIKTSAKDVKENVKSKTEELFDHTSSNFEQFKQFMFAPFLLTFVISIVIGYNFSDVIKSLTSFLANLIGYIWIWIFAFNGNHPTHTLESSFLSLLQNSLTLFFISYIVFYLIKTINKYLKKNREQQWGYDQAHEDAIKIQKLQEENIKLQKQLIEKLDGLNNKEL</sequence>
<keyword evidence="2" id="KW-1133">Transmembrane helix</keyword>
<dbReference type="Pfam" id="PF01741">
    <property type="entry name" value="MscL"/>
    <property type="match status" value="1"/>
</dbReference>
<dbReference type="Gene3D" id="1.10.1200.120">
    <property type="entry name" value="Large-conductance mechanosensitive channel, MscL, domain 1"/>
    <property type="match status" value="1"/>
</dbReference>
<dbReference type="Proteomes" id="UP001314166">
    <property type="component" value="Unassembled WGS sequence"/>
</dbReference>
<feature type="transmembrane region" description="Helical" evidence="2">
    <location>
        <begin position="56"/>
        <end position="75"/>
    </location>
</feature>
<accession>A0ABN9YJ98</accession>
<dbReference type="InterPro" id="IPR037673">
    <property type="entry name" value="MSC/AndL"/>
</dbReference>
<gene>
    <name evidence="3" type="ORF">R55214_HHFBAMCI_00159</name>
</gene>
<keyword evidence="2" id="KW-0812">Transmembrane</keyword>
<evidence type="ECO:0000256" key="1">
    <source>
        <dbReference type="SAM" id="Coils"/>
    </source>
</evidence>
<dbReference type="EMBL" id="CAUZMB010000001">
    <property type="protein sequence ID" value="CAK1226851.1"/>
    <property type="molecule type" value="Genomic_DNA"/>
</dbReference>
<keyword evidence="2" id="KW-0472">Membrane</keyword>
<dbReference type="RefSeq" id="WP_338343208.1">
    <property type="nucleotide sequence ID" value="NZ_CAUZLH010000001.1"/>
</dbReference>
<organism evidence="3 4">
    <name type="scientific">Fructobacillus evanidus</name>
    <dbReference type="NCBI Taxonomy" id="3064281"/>
    <lineage>
        <taxon>Bacteria</taxon>
        <taxon>Bacillati</taxon>
        <taxon>Bacillota</taxon>
        <taxon>Bacilli</taxon>
        <taxon>Lactobacillales</taxon>
        <taxon>Lactobacillaceae</taxon>
        <taxon>Fructobacillus</taxon>
    </lineage>
</organism>
<evidence type="ECO:0000256" key="2">
    <source>
        <dbReference type="SAM" id="Phobius"/>
    </source>
</evidence>
<evidence type="ECO:0000313" key="3">
    <source>
        <dbReference type="EMBL" id="CAK1226851.1"/>
    </source>
</evidence>
<protein>
    <submittedName>
        <fullName evidence="3">Large-conductance mechanosensitive channel (MscL)</fullName>
    </submittedName>
</protein>